<evidence type="ECO:0000256" key="1">
    <source>
        <dbReference type="ARBA" id="ARBA00004141"/>
    </source>
</evidence>
<evidence type="ECO:0000313" key="12">
    <source>
        <dbReference type="Proteomes" id="UP001165082"/>
    </source>
</evidence>
<dbReference type="GO" id="GO:0042761">
    <property type="term" value="P:very long-chain fatty acid biosynthetic process"/>
    <property type="evidence" value="ECO:0007669"/>
    <property type="project" value="TreeGrafter"/>
</dbReference>
<dbReference type="EMBL" id="BRXZ01008441">
    <property type="protein sequence ID" value="GMI26318.1"/>
    <property type="molecule type" value="Genomic_DNA"/>
</dbReference>
<dbReference type="AlphaFoldDB" id="A0A9W7L2R7"/>
<dbReference type="EC" id="2.3.1.-" evidence="10"/>
<feature type="transmembrane region" description="Helical" evidence="10">
    <location>
        <begin position="47"/>
        <end position="68"/>
    </location>
</feature>
<comment type="subcellular location">
    <subcellularLocation>
        <location evidence="1">Membrane</location>
        <topology evidence="1">Multi-pass membrane protein</topology>
    </subcellularLocation>
</comment>
<protein>
    <recommendedName>
        <fullName evidence="10">Elongation of fatty acids protein</fullName>
        <ecNumber evidence="10">2.3.1.-</ecNumber>
    </recommendedName>
</protein>
<reference evidence="11" key="1">
    <citation type="submission" date="2022-07" db="EMBL/GenBank/DDBJ databases">
        <title>Genome analysis of Parmales, a sister group of diatoms, reveals the evolutionary specialization of diatoms from phago-mixotrophs to photoautotrophs.</title>
        <authorList>
            <person name="Ban H."/>
            <person name="Sato S."/>
            <person name="Yoshikawa S."/>
            <person name="Kazumasa Y."/>
            <person name="Nakamura Y."/>
            <person name="Ichinomiya M."/>
            <person name="Saitoh K."/>
            <person name="Sato N."/>
            <person name="Blanc-Mathieu R."/>
            <person name="Endo H."/>
            <person name="Kuwata A."/>
            <person name="Ogata H."/>
        </authorList>
    </citation>
    <scope>NUCLEOTIDE SEQUENCE</scope>
</reference>
<dbReference type="Pfam" id="PF01151">
    <property type="entry name" value="ELO"/>
    <property type="match status" value="1"/>
</dbReference>
<name>A0A9W7L2R7_9STRA</name>
<comment type="catalytic activity">
    <reaction evidence="10">
        <text>an acyl-CoA + malonyl-CoA + H(+) = a 3-oxoacyl-CoA + CO2 + CoA</text>
        <dbReference type="Rhea" id="RHEA:50252"/>
        <dbReference type="ChEBI" id="CHEBI:15378"/>
        <dbReference type="ChEBI" id="CHEBI:16526"/>
        <dbReference type="ChEBI" id="CHEBI:57287"/>
        <dbReference type="ChEBI" id="CHEBI:57384"/>
        <dbReference type="ChEBI" id="CHEBI:58342"/>
        <dbReference type="ChEBI" id="CHEBI:90726"/>
    </reaction>
    <physiologicalReaction direction="left-to-right" evidence="10">
        <dbReference type="Rhea" id="RHEA:50253"/>
    </physiologicalReaction>
</comment>
<evidence type="ECO:0000256" key="10">
    <source>
        <dbReference type="RuleBase" id="RU361115"/>
    </source>
</evidence>
<comment type="caution">
    <text evidence="11">The sequence shown here is derived from an EMBL/GenBank/DDBJ whole genome shotgun (WGS) entry which is preliminary data.</text>
</comment>
<dbReference type="GO" id="GO:0034625">
    <property type="term" value="P:fatty acid elongation, monounsaturated fatty acid"/>
    <property type="evidence" value="ECO:0007669"/>
    <property type="project" value="TreeGrafter"/>
</dbReference>
<feature type="non-terminal residue" evidence="11">
    <location>
        <position position="1"/>
    </location>
</feature>
<dbReference type="GO" id="GO:0005789">
    <property type="term" value="C:endoplasmic reticulum membrane"/>
    <property type="evidence" value="ECO:0007669"/>
    <property type="project" value="TreeGrafter"/>
</dbReference>
<accession>A0A9W7L2R7</accession>
<feature type="transmembrane region" description="Helical" evidence="10">
    <location>
        <begin position="150"/>
        <end position="169"/>
    </location>
</feature>
<keyword evidence="6 10" id="KW-1133">Transmembrane helix</keyword>
<comment type="similarity">
    <text evidence="10">Belongs to the ELO family.</text>
</comment>
<evidence type="ECO:0000256" key="8">
    <source>
        <dbReference type="ARBA" id="ARBA00023136"/>
    </source>
</evidence>
<proteinExistence type="inferred from homology"/>
<keyword evidence="3 10" id="KW-0808">Transferase</keyword>
<dbReference type="Proteomes" id="UP001165082">
    <property type="component" value="Unassembled WGS sequence"/>
</dbReference>
<dbReference type="GO" id="GO:0030148">
    <property type="term" value="P:sphingolipid biosynthetic process"/>
    <property type="evidence" value="ECO:0007669"/>
    <property type="project" value="TreeGrafter"/>
</dbReference>
<dbReference type="OrthoDB" id="10259681at2759"/>
<keyword evidence="5 10" id="KW-0276">Fatty acid metabolism</keyword>
<feature type="transmembrane region" description="Helical" evidence="10">
    <location>
        <begin position="6"/>
        <end position="27"/>
    </location>
</feature>
<keyword evidence="7 10" id="KW-0443">Lipid metabolism</keyword>
<feature type="transmembrane region" description="Helical" evidence="10">
    <location>
        <begin position="189"/>
        <end position="206"/>
    </location>
</feature>
<dbReference type="PANTHER" id="PTHR11157">
    <property type="entry name" value="FATTY ACID ACYL TRANSFERASE-RELATED"/>
    <property type="match status" value="1"/>
</dbReference>
<dbReference type="PANTHER" id="PTHR11157:SF169">
    <property type="entry name" value="ELONGATION OF FATTY ACIDS PROTEIN"/>
    <property type="match status" value="1"/>
</dbReference>
<gene>
    <name evidence="11" type="ORF">TrRE_jg212</name>
</gene>
<dbReference type="GO" id="GO:0009922">
    <property type="term" value="F:fatty acid elongase activity"/>
    <property type="evidence" value="ECO:0007669"/>
    <property type="project" value="InterPro"/>
</dbReference>
<sequence>MSSKFFEFSTYQDPTFVALALFFYLAISKKATAKFRDLIGLDPKSSFLKAFVFLHNAALAIFSLIVFLKSTPLVISHYTTNGWESLHCSSAFWNEGFGYWANIFYISKYYEFVDSWILILKGKECSFLQVYHHTGIAIAMWLGTRSEANWLMWVTVLNSFIHALMYTYFSAATLGYRSPLAQALTTAQLTQFMIGIVLSSTCYFYKGCINDSQRFSLIFIHVYAVGLIYLFYEMYKNKYNNKKRKQ</sequence>
<evidence type="ECO:0000256" key="9">
    <source>
        <dbReference type="ARBA" id="ARBA00023160"/>
    </source>
</evidence>
<evidence type="ECO:0000256" key="5">
    <source>
        <dbReference type="ARBA" id="ARBA00022832"/>
    </source>
</evidence>
<evidence type="ECO:0000256" key="4">
    <source>
        <dbReference type="ARBA" id="ARBA00022692"/>
    </source>
</evidence>
<evidence type="ECO:0000313" key="11">
    <source>
        <dbReference type="EMBL" id="GMI26318.1"/>
    </source>
</evidence>
<organism evidence="11 12">
    <name type="scientific">Triparma retinervis</name>
    <dbReference type="NCBI Taxonomy" id="2557542"/>
    <lineage>
        <taxon>Eukaryota</taxon>
        <taxon>Sar</taxon>
        <taxon>Stramenopiles</taxon>
        <taxon>Ochrophyta</taxon>
        <taxon>Bolidophyceae</taxon>
        <taxon>Parmales</taxon>
        <taxon>Triparmaceae</taxon>
        <taxon>Triparma</taxon>
    </lineage>
</organism>
<keyword evidence="12" id="KW-1185">Reference proteome</keyword>
<evidence type="ECO:0000256" key="3">
    <source>
        <dbReference type="ARBA" id="ARBA00022679"/>
    </source>
</evidence>
<feature type="transmembrane region" description="Helical" evidence="10">
    <location>
        <begin position="218"/>
        <end position="235"/>
    </location>
</feature>
<feature type="non-terminal residue" evidence="11">
    <location>
        <position position="246"/>
    </location>
</feature>
<evidence type="ECO:0000256" key="2">
    <source>
        <dbReference type="ARBA" id="ARBA00022516"/>
    </source>
</evidence>
<evidence type="ECO:0000256" key="6">
    <source>
        <dbReference type="ARBA" id="ARBA00022989"/>
    </source>
</evidence>
<keyword evidence="2 10" id="KW-0444">Lipid biosynthesis</keyword>
<dbReference type="GO" id="GO:0019367">
    <property type="term" value="P:fatty acid elongation, saturated fatty acid"/>
    <property type="evidence" value="ECO:0007669"/>
    <property type="project" value="TreeGrafter"/>
</dbReference>
<evidence type="ECO:0000256" key="7">
    <source>
        <dbReference type="ARBA" id="ARBA00023098"/>
    </source>
</evidence>
<dbReference type="GO" id="GO:0034626">
    <property type="term" value="P:fatty acid elongation, polyunsaturated fatty acid"/>
    <property type="evidence" value="ECO:0007669"/>
    <property type="project" value="TreeGrafter"/>
</dbReference>
<dbReference type="InterPro" id="IPR002076">
    <property type="entry name" value="ELO_fam"/>
</dbReference>
<keyword evidence="9 10" id="KW-0275">Fatty acid biosynthesis</keyword>
<keyword evidence="8 10" id="KW-0472">Membrane</keyword>
<keyword evidence="4 10" id="KW-0812">Transmembrane</keyword>